<evidence type="ECO:0000313" key="4">
    <source>
        <dbReference type="Proteomes" id="UP000181903"/>
    </source>
</evidence>
<dbReference type="PANTHER" id="PTHR33495:SF15">
    <property type="entry name" value="STAS DOMAIN-CONTAINING PROTEIN"/>
    <property type="match status" value="1"/>
</dbReference>
<reference evidence="3 4" key="1">
    <citation type="submission" date="2016-10" db="EMBL/GenBank/DDBJ databases">
        <authorList>
            <person name="Varghese N."/>
            <person name="Submissions S."/>
        </authorList>
    </citation>
    <scope>NUCLEOTIDE SEQUENCE [LARGE SCALE GENOMIC DNA]</scope>
    <source>
        <strain evidence="3 4">BS2776</strain>
    </source>
</reference>
<evidence type="ECO:0000313" key="3">
    <source>
        <dbReference type="EMBL" id="SDO78930.1"/>
    </source>
</evidence>
<organism evidence="2 5">
    <name type="scientific">Pseudomonas poae</name>
    <dbReference type="NCBI Taxonomy" id="200451"/>
    <lineage>
        <taxon>Bacteria</taxon>
        <taxon>Pseudomonadati</taxon>
        <taxon>Pseudomonadota</taxon>
        <taxon>Gammaproteobacteria</taxon>
        <taxon>Pseudomonadales</taxon>
        <taxon>Pseudomonadaceae</taxon>
        <taxon>Pseudomonas</taxon>
    </lineage>
</organism>
<dbReference type="RefSeq" id="WP_003230976.1">
    <property type="nucleotide sequence ID" value="NZ_CP142180.1"/>
</dbReference>
<gene>
    <name evidence="2" type="ORF">GIV46_19010</name>
    <name evidence="3" type="ORF">SAMN04490208_4958</name>
</gene>
<dbReference type="Pfam" id="PF13466">
    <property type="entry name" value="STAS_2"/>
    <property type="match status" value="1"/>
</dbReference>
<name>A0AAP2S3X0_9PSED</name>
<evidence type="ECO:0000313" key="5">
    <source>
        <dbReference type="Proteomes" id="UP000814126"/>
    </source>
</evidence>
<keyword evidence="4" id="KW-1185">Reference proteome</keyword>
<dbReference type="GeneID" id="45488564"/>
<protein>
    <submittedName>
        <fullName evidence="3">Anti-anti-sigma factor</fullName>
    </submittedName>
    <submittedName>
        <fullName evidence="2">STAS domain-containing protein</fullName>
    </submittedName>
</protein>
<dbReference type="EMBL" id="LT629706">
    <property type="protein sequence ID" value="SDO78930.1"/>
    <property type="molecule type" value="Genomic_DNA"/>
</dbReference>
<feature type="domain" description="STAS" evidence="1">
    <location>
        <begin position="3"/>
        <end position="101"/>
    </location>
</feature>
<dbReference type="AlphaFoldDB" id="A0AAP2S3X0"/>
<dbReference type="Proteomes" id="UP000814126">
    <property type="component" value="Unassembled WGS sequence"/>
</dbReference>
<accession>A0AAP2S3X0</accession>
<evidence type="ECO:0000313" key="2">
    <source>
        <dbReference type="EMBL" id="MCF5657104.1"/>
    </source>
</evidence>
<proteinExistence type="predicted"/>
<dbReference type="GO" id="GO:0043856">
    <property type="term" value="F:anti-sigma factor antagonist activity"/>
    <property type="evidence" value="ECO:0007669"/>
    <property type="project" value="TreeGrafter"/>
</dbReference>
<dbReference type="InterPro" id="IPR058548">
    <property type="entry name" value="MlaB-like_STAS"/>
</dbReference>
<dbReference type="PROSITE" id="PS50801">
    <property type="entry name" value="STAS"/>
    <property type="match status" value="1"/>
</dbReference>
<dbReference type="Proteomes" id="UP000181903">
    <property type="component" value="Chromosome I"/>
</dbReference>
<reference evidence="2" key="2">
    <citation type="submission" date="2019-11" db="EMBL/GenBank/DDBJ databases">
        <title>Epiphytic Pseudomonas syringae from cherry orchards.</title>
        <authorList>
            <person name="Hulin M.T."/>
        </authorList>
    </citation>
    <scope>NUCLEOTIDE SEQUENCE</scope>
    <source>
        <strain evidence="2">PA-2-1F</strain>
    </source>
</reference>
<dbReference type="InterPro" id="IPR002645">
    <property type="entry name" value="STAS_dom"/>
</dbReference>
<dbReference type="Gene3D" id="3.30.750.24">
    <property type="entry name" value="STAS domain"/>
    <property type="match status" value="1"/>
</dbReference>
<dbReference type="SUPFAM" id="SSF52091">
    <property type="entry name" value="SpoIIaa-like"/>
    <property type="match status" value="1"/>
</dbReference>
<dbReference type="EMBL" id="WJZX01000090">
    <property type="protein sequence ID" value="MCF5657104.1"/>
    <property type="molecule type" value="Genomic_DNA"/>
</dbReference>
<dbReference type="PANTHER" id="PTHR33495">
    <property type="entry name" value="ANTI-SIGMA FACTOR ANTAGONIST TM_1081-RELATED-RELATED"/>
    <property type="match status" value="1"/>
</dbReference>
<dbReference type="CDD" id="cd07043">
    <property type="entry name" value="STAS_anti-anti-sigma_factors"/>
    <property type="match status" value="1"/>
</dbReference>
<evidence type="ECO:0000259" key="1">
    <source>
        <dbReference type="PROSITE" id="PS50801"/>
    </source>
</evidence>
<dbReference type="InterPro" id="IPR036513">
    <property type="entry name" value="STAS_dom_sf"/>
</dbReference>
<sequence>MSVEKKVSMDGKTLTIVIKGRFDFSSHQDFRNVYEDVYPKPETVVVDLKETTYMDSSALGMLLLLRDHAGGDKAYIRVVNSSSDVRKILAISNFDKLFDIE</sequence>